<evidence type="ECO:0008006" key="4">
    <source>
        <dbReference type="Google" id="ProtNLM"/>
    </source>
</evidence>
<accession>Q6M4D8</accession>
<dbReference type="Pfam" id="PF08310">
    <property type="entry name" value="LGFP"/>
    <property type="match status" value="3"/>
</dbReference>
<evidence type="ECO:0000313" key="3">
    <source>
        <dbReference type="Proteomes" id="UP000000582"/>
    </source>
</evidence>
<dbReference type="InterPro" id="IPR013207">
    <property type="entry name" value="LGFP"/>
</dbReference>
<dbReference type="AlphaFoldDB" id="Q8NPH2"/>
<dbReference type="HOGENOM" id="CLU_037607_0_0_11"/>
<feature type="signal peptide" evidence="1">
    <location>
        <begin position="1"/>
        <end position="27"/>
    </location>
</feature>
<dbReference type="eggNOG" id="COG5479">
    <property type="taxonomic scope" value="Bacteria"/>
</dbReference>
<protein>
    <recommendedName>
        <fullName evidence="4">LGFP repeat-containing protein</fullName>
    </recommendedName>
</protein>
<name>Q8NPH2_CORGL</name>
<evidence type="ECO:0000256" key="1">
    <source>
        <dbReference type="SAM" id="SignalP"/>
    </source>
</evidence>
<keyword evidence="1" id="KW-0732">Signal</keyword>
<proteinExistence type="predicted"/>
<dbReference type="KEGG" id="cgb:cg2061"/>
<gene>
    <name evidence="2" type="ordered locus">Cgl1840</name>
</gene>
<dbReference type="BioCyc" id="CORYNE:G18NG-11432-MONOMER"/>
<dbReference type="Proteomes" id="UP000000582">
    <property type="component" value="Chromosome"/>
</dbReference>
<dbReference type="GeneID" id="1019798"/>
<feature type="chain" id="PRO_5004311966" description="LGFP repeat-containing protein" evidence="1">
    <location>
        <begin position="28"/>
        <end position="527"/>
    </location>
</feature>
<dbReference type="PATRIC" id="fig|196627.13.peg.1775"/>
<dbReference type="RefSeq" id="WP_011014683.1">
    <property type="nucleotide sequence ID" value="NC_003450.3"/>
</dbReference>
<organism evidence="2 3">
    <name type="scientific">Corynebacterium glutamicum (strain ATCC 13032 / DSM 20300 / JCM 1318 / BCRC 11384 / CCUG 27702 / LMG 3730 / NBRC 12168 / NCIMB 10025 / NRRL B-2784 / 534)</name>
    <dbReference type="NCBI Taxonomy" id="196627"/>
    <lineage>
        <taxon>Bacteria</taxon>
        <taxon>Bacillati</taxon>
        <taxon>Actinomycetota</taxon>
        <taxon>Actinomycetes</taxon>
        <taxon>Mycobacteriales</taxon>
        <taxon>Corynebacteriaceae</taxon>
        <taxon>Corynebacterium</taxon>
    </lineage>
</organism>
<evidence type="ECO:0000313" key="2">
    <source>
        <dbReference type="EMBL" id="BAB99233.1"/>
    </source>
</evidence>
<dbReference type="EMBL" id="BA000036">
    <property type="protein sequence ID" value="BAB99233.1"/>
    <property type="molecule type" value="Genomic_DNA"/>
</dbReference>
<sequence length="527" mass="57753">MKLFSKAAGVIAAALLVAGGIAPVAQGQASQVVTPEDQDAYVQQFHHEGNTPPVVDGVGGYTEQEIAEIHEAIRQAQESGAPNEELIPGEMWSDKVELPVTIDKAAADEAEIAIAQQQSQPQTRGLAAAAACQTFWPSPHQVCGAILERYIQQGAQFGWMLFPSEGQTLNPDGQGYRQRFMNGFVYWHPTTGAHAVNNYSAQVWERNGWESGWMGYPTGGEVPVNGSNPIDGELSGWVQTFQGGRVYRSPVLDGFQVASINGLILDKWLELGGPDSDLGFPIADEAVTADGVGRFSVFQNGVVYWHPQHGAHPILGDIYSIWREEGAESGEFGYPIGDPEKYTENMANQVFEKGELAANLYPNPLEAFIEFLPFANLEEAIEYFENGLSNSRVEANSLNAKKDSIQCQSQSANIHVRTKSDGVGIRVPKIGFKARMDCDLPGTVSDVVGYGWIYYDYWGRWAQAAYAQQFFGNRNSVVQTNLEAGCSGEKNTLFWGTSYFQVTYEGQPYFGQSATNYAYLPCTIDRS</sequence>
<reference evidence="3" key="1">
    <citation type="journal article" date="2003" name="Appl. Microbiol. Biotechnol.">
        <title>The Corynebacterium glutamicum genome: features and impacts on biotechnological processes.</title>
        <authorList>
            <person name="Ikeda M."/>
            <person name="Nakagawa S."/>
        </authorList>
    </citation>
    <scope>NUCLEOTIDE SEQUENCE [LARGE SCALE GENOMIC DNA]</scope>
    <source>
        <strain evidence="3">ATCC 13032 / DSM 20300 / BCRC 11384 / JCM 1318 / LMG 3730 / NCIMB 10025</strain>
    </source>
</reference>
<keyword evidence="3" id="KW-1185">Reference proteome</keyword>
<dbReference type="KEGG" id="cgl:Cgl1840"/>
<accession>Q8NPH2</accession>
<dbReference type="STRING" id="196627.cg2061"/>
<dbReference type="OrthoDB" id="2751008at2"/>